<protein>
    <submittedName>
        <fullName evidence="2">Uncharacterized protein</fullName>
    </submittedName>
</protein>
<keyword evidence="1" id="KW-1133">Transmembrane helix</keyword>
<feature type="transmembrane region" description="Helical" evidence="1">
    <location>
        <begin position="31"/>
        <end position="50"/>
    </location>
</feature>
<evidence type="ECO:0000313" key="3">
    <source>
        <dbReference type="Proteomes" id="UP000030687"/>
    </source>
</evidence>
<dbReference type="EMBL" id="KI536799">
    <property type="protein sequence ID" value="ESR44695.1"/>
    <property type="molecule type" value="Genomic_DNA"/>
</dbReference>
<dbReference type="KEGG" id="cic:CICLE_v10004078mg"/>
<keyword evidence="3" id="KW-1185">Reference proteome</keyword>
<sequence length="68" mass="8584">MITYLQMILWFNYFFKMYFQHGWLFQTHPTTLLFFPYFCSSFFSLCYYQLSHSFFYYISFLKPLGNYI</sequence>
<evidence type="ECO:0000256" key="1">
    <source>
        <dbReference type="SAM" id="Phobius"/>
    </source>
</evidence>
<organism evidence="2 3">
    <name type="scientific">Citrus clementina</name>
    <name type="common">Clementine</name>
    <name type="synonym">Citrus deliciosa x Citrus sinensis</name>
    <dbReference type="NCBI Taxonomy" id="85681"/>
    <lineage>
        <taxon>Eukaryota</taxon>
        <taxon>Viridiplantae</taxon>
        <taxon>Streptophyta</taxon>
        <taxon>Embryophyta</taxon>
        <taxon>Tracheophyta</taxon>
        <taxon>Spermatophyta</taxon>
        <taxon>Magnoliopsida</taxon>
        <taxon>eudicotyledons</taxon>
        <taxon>Gunneridae</taxon>
        <taxon>Pentapetalae</taxon>
        <taxon>rosids</taxon>
        <taxon>malvids</taxon>
        <taxon>Sapindales</taxon>
        <taxon>Rutaceae</taxon>
        <taxon>Aurantioideae</taxon>
        <taxon>Citrus</taxon>
    </lineage>
</organism>
<dbReference type="InParanoid" id="V4T026"/>
<accession>V4T026</accession>
<name>V4T026_CITCL</name>
<dbReference type="Gramene" id="ESR44695">
    <property type="protein sequence ID" value="ESR44695"/>
    <property type="gene ID" value="CICLE_v10004078mg"/>
</dbReference>
<feature type="transmembrane region" description="Helical" evidence="1">
    <location>
        <begin position="7"/>
        <end position="25"/>
    </location>
</feature>
<keyword evidence="1" id="KW-0472">Membrane</keyword>
<reference evidence="2 3" key="1">
    <citation type="submission" date="2013-10" db="EMBL/GenBank/DDBJ databases">
        <authorList>
            <consortium name="International Citrus Genome Consortium"/>
            <person name="Jenkins J."/>
            <person name="Schmutz J."/>
            <person name="Prochnik S."/>
            <person name="Rokhsar D."/>
            <person name="Gmitter F."/>
            <person name="Ollitrault P."/>
            <person name="Machado M."/>
            <person name="Talon M."/>
            <person name="Wincker P."/>
            <person name="Jaillon O."/>
            <person name="Morgante M."/>
        </authorList>
    </citation>
    <scope>NUCLEOTIDE SEQUENCE</scope>
    <source>
        <strain evidence="3">cv. Clemenules</strain>
    </source>
</reference>
<dbReference type="Proteomes" id="UP000030687">
    <property type="component" value="Unassembled WGS sequence"/>
</dbReference>
<keyword evidence="1" id="KW-0812">Transmembrane</keyword>
<gene>
    <name evidence="2" type="ORF">CICLE_v10004078mg</name>
</gene>
<dbReference type="AlphaFoldDB" id="V4T026"/>
<proteinExistence type="predicted"/>
<evidence type="ECO:0000313" key="2">
    <source>
        <dbReference type="EMBL" id="ESR44695.1"/>
    </source>
</evidence>